<keyword evidence="2" id="KW-0456">Lyase</keyword>
<evidence type="ECO:0000313" key="5">
    <source>
        <dbReference type="Proteomes" id="UP001190700"/>
    </source>
</evidence>
<dbReference type="Proteomes" id="UP001190700">
    <property type="component" value="Unassembled WGS sequence"/>
</dbReference>
<dbReference type="AlphaFoldDB" id="A0AAE0FD80"/>
<keyword evidence="1" id="KW-0210">Decarboxylase</keyword>
<gene>
    <name evidence="4" type="ORF">CYMTET_33390</name>
</gene>
<evidence type="ECO:0000313" key="4">
    <source>
        <dbReference type="EMBL" id="KAK3257528.1"/>
    </source>
</evidence>
<keyword evidence="3" id="KW-0472">Membrane</keyword>
<proteinExistence type="predicted"/>
<keyword evidence="3" id="KW-0812">Transmembrane</keyword>
<dbReference type="GO" id="GO:0008654">
    <property type="term" value="P:phospholipid biosynthetic process"/>
    <property type="evidence" value="ECO:0007669"/>
    <property type="project" value="InterPro"/>
</dbReference>
<dbReference type="PANTHER" id="PTHR10067">
    <property type="entry name" value="PHOSPHATIDYLSERINE DECARBOXYLASE"/>
    <property type="match status" value="1"/>
</dbReference>
<keyword evidence="3" id="KW-1133">Transmembrane helix</keyword>
<dbReference type="PANTHER" id="PTHR10067:SF17">
    <property type="entry name" value="PHOSPHATIDYLSERINE DECARBOXYLASE PROENZYME 2"/>
    <property type="match status" value="1"/>
</dbReference>
<dbReference type="Pfam" id="PF02666">
    <property type="entry name" value="PS_Dcarbxylase"/>
    <property type="match status" value="1"/>
</dbReference>
<sequence length="195" mass="22084">MVEFEEWIWYPLVGAFGSLLVDLLLSLCISVHKARTASVKERCTGKPIHEVTPFSNRLQVFLAFETGIGCAMCRFCGPFRRFLISDSRAKGDKYDKPCDPATIREFSRGYGIDESELLLPIEAHSTLNEFFYRKLKAGARPISEPDNPNIATVPCDCRLHVFRSILQATELYIKAFKACPREGHFQSRSKLVDMG</sequence>
<dbReference type="GO" id="GO:0004609">
    <property type="term" value="F:phosphatidylserine decarboxylase activity"/>
    <property type="evidence" value="ECO:0007669"/>
    <property type="project" value="InterPro"/>
</dbReference>
<protein>
    <submittedName>
        <fullName evidence="4">Uncharacterized protein</fullName>
    </submittedName>
</protein>
<evidence type="ECO:0000256" key="1">
    <source>
        <dbReference type="ARBA" id="ARBA00022793"/>
    </source>
</evidence>
<reference evidence="4 5" key="1">
    <citation type="journal article" date="2015" name="Genome Biol. Evol.">
        <title>Comparative Genomics of a Bacterivorous Green Alga Reveals Evolutionary Causalities and Consequences of Phago-Mixotrophic Mode of Nutrition.</title>
        <authorList>
            <person name="Burns J.A."/>
            <person name="Paasch A."/>
            <person name="Narechania A."/>
            <person name="Kim E."/>
        </authorList>
    </citation>
    <scope>NUCLEOTIDE SEQUENCE [LARGE SCALE GENOMIC DNA]</scope>
    <source>
        <strain evidence="4 5">PLY_AMNH</strain>
    </source>
</reference>
<comment type="caution">
    <text evidence="4">The sequence shown here is derived from an EMBL/GenBank/DDBJ whole genome shotgun (WGS) entry which is preliminary data.</text>
</comment>
<organism evidence="4 5">
    <name type="scientific">Cymbomonas tetramitiformis</name>
    <dbReference type="NCBI Taxonomy" id="36881"/>
    <lineage>
        <taxon>Eukaryota</taxon>
        <taxon>Viridiplantae</taxon>
        <taxon>Chlorophyta</taxon>
        <taxon>Pyramimonadophyceae</taxon>
        <taxon>Pyramimonadales</taxon>
        <taxon>Pyramimonadaceae</taxon>
        <taxon>Cymbomonas</taxon>
    </lineage>
</organism>
<feature type="transmembrane region" description="Helical" evidence="3">
    <location>
        <begin position="12"/>
        <end position="32"/>
    </location>
</feature>
<name>A0AAE0FD80_9CHLO</name>
<keyword evidence="5" id="KW-1185">Reference proteome</keyword>
<evidence type="ECO:0000256" key="2">
    <source>
        <dbReference type="ARBA" id="ARBA00023239"/>
    </source>
</evidence>
<accession>A0AAE0FD80</accession>
<evidence type="ECO:0000256" key="3">
    <source>
        <dbReference type="SAM" id="Phobius"/>
    </source>
</evidence>
<dbReference type="InterPro" id="IPR003817">
    <property type="entry name" value="PS_Dcarbxylase"/>
</dbReference>
<dbReference type="EMBL" id="LGRX02020406">
    <property type="protein sequence ID" value="KAK3257528.1"/>
    <property type="molecule type" value="Genomic_DNA"/>
</dbReference>